<dbReference type="AlphaFoldDB" id="A0A385H524"/>
<dbReference type="EMBL" id="MG204669">
    <property type="protein sequence ID" value="AXX83035.1"/>
    <property type="molecule type" value="mRNA"/>
</dbReference>
<accession>A0A385H524</accession>
<dbReference type="GO" id="GO:0004984">
    <property type="term" value="F:olfactory receptor activity"/>
    <property type="evidence" value="ECO:0007669"/>
    <property type="project" value="InterPro"/>
</dbReference>
<dbReference type="PANTHER" id="PTHR21137">
    <property type="entry name" value="ODORANT RECEPTOR"/>
    <property type="match status" value="1"/>
</dbReference>
<evidence type="ECO:0000256" key="6">
    <source>
        <dbReference type="ARBA" id="ARBA00022989"/>
    </source>
</evidence>
<evidence type="ECO:0000256" key="2">
    <source>
        <dbReference type="ARBA" id="ARBA00022475"/>
    </source>
</evidence>
<evidence type="ECO:0000256" key="9">
    <source>
        <dbReference type="ARBA" id="ARBA00023224"/>
    </source>
</evidence>
<evidence type="ECO:0000256" key="1">
    <source>
        <dbReference type="ARBA" id="ARBA00004651"/>
    </source>
</evidence>
<organism evidence="11">
    <name type="scientific">Yemma signatus</name>
    <dbReference type="NCBI Taxonomy" id="300820"/>
    <lineage>
        <taxon>Eukaryota</taxon>
        <taxon>Metazoa</taxon>
        <taxon>Ecdysozoa</taxon>
        <taxon>Arthropoda</taxon>
        <taxon>Hexapoda</taxon>
        <taxon>Insecta</taxon>
        <taxon>Pterygota</taxon>
        <taxon>Neoptera</taxon>
        <taxon>Paraneoptera</taxon>
        <taxon>Hemiptera</taxon>
        <taxon>Heteroptera</taxon>
        <taxon>Panheteroptera</taxon>
        <taxon>Pentatomomorpha</taxon>
        <taxon>Lygaeoidea</taxon>
        <taxon>Berytidae</taxon>
        <taxon>Yemma</taxon>
    </lineage>
</organism>
<protein>
    <recommendedName>
        <fullName evidence="10">Odorant receptor</fullName>
    </recommendedName>
</protein>
<dbReference type="Pfam" id="PF02949">
    <property type="entry name" value="7tm_6"/>
    <property type="match status" value="1"/>
</dbReference>
<feature type="transmembrane region" description="Helical" evidence="10">
    <location>
        <begin position="314"/>
        <end position="335"/>
    </location>
</feature>
<evidence type="ECO:0000256" key="10">
    <source>
        <dbReference type="RuleBase" id="RU351113"/>
    </source>
</evidence>
<feature type="transmembrane region" description="Helical" evidence="10">
    <location>
        <begin position="52"/>
        <end position="73"/>
    </location>
</feature>
<feature type="transmembrane region" description="Helical" evidence="10">
    <location>
        <begin position="141"/>
        <end position="167"/>
    </location>
</feature>
<proteinExistence type="evidence at transcript level"/>
<dbReference type="PANTHER" id="PTHR21137:SF35">
    <property type="entry name" value="ODORANT RECEPTOR 19A-RELATED"/>
    <property type="match status" value="1"/>
</dbReference>
<sequence>MVLTNKNGRQINGKRPVNVLSGNKVTDHFLKYLSLGGLYSIWGDKIWNLQNFTVMILILLGLAHMFISIYILISDIESCAVIMHHAILVVDVEVGVLYAYFRRTRVRRLIIDMQLSYDYDSPVVSEFMKGHVKKRLEAMGLFFKGVLLLTSYTQINLIIFSVVEWYIRDDKEYLLLYPGAFPFDLSFVPYNILAYLWEEIVMQQAGLTIYGVMAMVFLYYSYLKNELELLQFAIDHSKERALELAERTGGEPSRALEESYKICASMCAEHHIQIIDFYNDSNIICRLVYLIVFFDGLLVCVCSGFALISDNTSLKIKFVGVTVIQLIFIYVMCWFGEKLSDVSEAVRQSIYGVNWYDMPRECHTTFKLMLERTMRPLGFTTLTGQKVDLENYMGMIKASYSYFNMMLAAQEGHC</sequence>
<dbReference type="GO" id="GO:0005886">
    <property type="term" value="C:plasma membrane"/>
    <property type="evidence" value="ECO:0007669"/>
    <property type="project" value="UniProtKB-SubCell"/>
</dbReference>
<keyword evidence="6 10" id="KW-1133">Transmembrane helix</keyword>
<feature type="transmembrane region" description="Helical" evidence="10">
    <location>
        <begin position="200"/>
        <end position="222"/>
    </location>
</feature>
<keyword evidence="7 10" id="KW-0472">Membrane</keyword>
<evidence type="ECO:0000256" key="7">
    <source>
        <dbReference type="ARBA" id="ARBA00023136"/>
    </source>
</evidence>
<name>A0A385H524_9HEMI</name>
<dbReference type="InterPro" id="IPR004117">
    <property type="entry name" value="7tm6_olfct_rcpt"/>
</dbReference>
<feature type="transmembrane region" description="Helical" evidence="10">
    <location>
        <begin position="287"/>
        <end position="308"/>
    </location>
</feature>
<dbReference type="GO" id="GO:0007165">
    <property type="term" value="P:signal transduction"/>
    <property type="evidence" value="ECO:0007669"/>
    <property type="project" value="UniProtKB-KW"/>
</dbReference>
<evidence type="ECO:0000256" key="4">
    <source>
        <dbReference type="ARBA" id="ARBA00022692"/>
    </source>
</evidence>
<evidence type="ECO:0000313" key="11">
    <source>
        <dbReference type="EMBL" id="AXX83035.1"/>
    </source>
</evidence>
<comment type="similarity">
    <text evidence="10">Belongs to the insect chemoreceptor superfamily. Heteromeric odorant receptor channel (TC 1.A.69) family.</text>
</comment>
<comment type="caution">
    <text evidence="10">Lacks conserved residue(s) required for the propagation of feature annotation.</text>
</comment>
<evidence type="ECO:0000256" key="8">
    <source>
        <dbReference type="ARBA" id="ARBA00023170"/>
    </source>
</evidence>
<comment type="subcellular location">
    <subcellularLocation>
        <location evidence="1 10">Cell membrane</location>
        <topology evidence="1 10">Multi-pass membrane protein</topology>
    </subcellularLocation>
</comment>
<reference evidence="11" key="1">
    <citation type="submission" date="2017-10" db="EMBL/GenBank/DDBJ databases">
        <authorList>
            <person name="Banno H."/>
            <person name="Chua N.-H."/>
        </authorList>
    </citation>
    <scope>NUCLEOTIDE SEQUENCE</scope>
</reference>
<keyword evidence="5 10" id="KW-0552">Olfaction</keyword>
<keyword evidence="3 10" id="KW-0716">Sensory transduction</keyword>
<keyword evidence="4 10" id="KW-0812">Transmembrane</keyword>
<feature type="transmembrane region" description="Helical" evidence="10">
    <location>
        <begin position="79"/>
        <end position="101"/>
    </location>
</feature>
<keyword evidence="9 10" id="KW-0807">Transducer</keyword>
<dbReference type="GO" id="GO:0005549">
    <property type="term" value="F:odorant binding"/>
    <property type="evidence" value="ECO:0007669"/>
    <property type="project" value="InterPro"/>
</dbReference>
<gene>
    <name evidence="11" type="primary">OR34</name>
</gene>
<keyword evidence="8 10" id="KW-0675">Receptor</keyword>
<evidence type="ECO:0000256" key="5">
    <source>
        <dbReference type="ARBA" id="ARBA00022725"/>
    </source>
</evidence>
<keyword evidence="2" id="KW-1003">Cell membrane</keyword>
<evidence type="ECO:0000256" key="3">
    <source>
        <dbReference type="ARBA" id="ARBA00022606"/>
    </source>
</evidence>